<organism evidence="1 2">
    <name type="scientific">Hypoxylon rubiginosum</name>
    <dbReference type="NCBI Taxonomy" id="110542"/>
    <lineage>
        <taxon>Eukaryota</taxon>
        <taxon>Fungi</taxon>
        <taxon>Dikarya</taxon>
        <taxon>Ascomycota</taxon>
        <taxon>Pezizomycotina</taxon>
        <taxon>Sordariomycetes</taxon>
        <taxon>Xylariomycetidae</taxon>
        <taxon>Xylariales</taxon>
        <taxon>Hypoxylaceae</taxon>
        <taxon>Hypoxylon</taxon>
    </lineage>
</organism>
<evidence type="ECO:0000313" key="1">
    <source>
        <dbReference type="EMBL" id="KAI4861743.1"/>
    </source>
</evidence>
<dbReference type="Proteomes" id="UP001497700">
    <property type="component" value="Unassembled WGS sequence"/>
</dbReference>
<dbReference type="EMBL" id="MU393543">
    <property type="protein sequence ID" value="KAI4861743.1"/>
    <property type="molecule type" value="Genomic_DNA"/>
</dbReference>
<keyword evidence="2" id="KW-1185">Reference proteome</keyword>
<evidence type="ECO:0000313" key="2">
    <source>
        <dbReference type="Proteomes" id="UP001497700"/>
    </source>
</evidence>
<comment type="caution">
    <text evidence="1">The sequence shown here is derived from an EMBL/GenBank/DDBJ whole genome shotgun (WGS) entry which is preliminary data.</text>
</comment>
<accession>A0ACB9YQW4</accession>
<reference evidence="1 2" key="1">
    <citation type="journal article" date="2022" name="New Phytol.">
        <title>Ecological generalism drives hyperdiversity of secondary metabolite gene clusters in xylarialean endophytes.</title>
        <authorList>
            <person name="Franco M.E.E."/>
            <person name="Wisecaver J.H."/>
            <person name="Arnold A.E."/>
            <person name="Ju Y.M."/>
            <person name="Slot J.C."/>
            <person name="Ahrendt S."/>
            <person name="Moore L.P."/>
            <person name="Eastman K.E."/>
            <person name="Scott K."/>
            <person name="Konkel Z."/>
            <person name="Mondo S.J."/>
            <person name="Kuo A."/>
            <person name="Hayes R.D."/>
            <person name="Haridas S."/>
            <person name="Andreopoulos B."/>
            <person name="Riley R."/>
            <person name="LaButti K."/>
            <person name="Pangilinan J."/>
            <person name="Lipzen A."/>
            <person name="Amirebrahimi M."/>
            <person name="Yan J."/>
            <person name="Adam C."/>
            <person name="Keymanesh K."/>
            <person name="Ng V."/>
            <person name="Louie K."/>
            <person name="Northen T."/>
            <person name="Drula E."/>
            <person name="Henrissat B."/>
            <person name="Hsieh H.M."/>
            <person name="Youens-Clark K."/>
            <person name="Lutzoni F."/>
            <person name="Miadlikowska J."/>
            <person name="Eastwood D.C."/>
            <person name="Hamelin R.C."/>
            <person name="Grigoriev I.V."/>
            <person name="U'Ren J.M."/>
        </authorList>
    </citation>
    <scope>NUCLEOTIDE SEQUENCE [LARGE SCALE GENOMIC DNA]</scope>
    <source>
        <strain evidence="1 2">CBS 119005</strain>
    </source>
</reference>
<gene>
    <name evidence="1" type="ORF">F4820DRAFT_432584</name>
</gene>
<protein>
    <submittedName>
        <fullName evidence="1">Uncharacterized protein</fullName>
    </submittedName>
</protein>
<proteinExistence type="predicted"/>
<sequence length="71" mass="8383">MFHRFHQFLSVLLLVPRRKTKVSTKSVWIPAKKARPQIHYILYLSVKTRGVTHCPVTRYSVFPITSYKHMG</sequence>
<name>A0ACB9YQW4_9PEZI</name>